<evidence type="ECO:0000259" key="6">
    <source>
        <dbReference type="Pfam" id="PF19304"/>
    </source>
</evidence>
<evidence type="ECO:0000256" key="3">
    <source>
        <dbReference type="ARBA" id="ARBA00023002"/>
    </source>
</evidence>
<dbReference type="InterPro" id="IPR029009">
    <property type="entry name" value="ASB_dom_sf"/>
</dbReference>
<keyword evidence="2" id="KW-0028">Amino-acid biosynthesis</keyword>
<comment type="pathway">
    <text evidence="4">Amino-acid biosynthesis.</text>
</comment>
<evidence type="ECO:0000256" key="4">
    <source>
        <dbReference type="ARBA" id="ARBA00029440"/>
    </source>
</evidence>
<dbReference type="Proteomes" id="UP000053237">
    <property type="component" value="Unassembled WGS sequence"/>
</dbReference>
<dbReference type="PANTHER" id="PTHR42938">
    <property type="entry name" value="FORMATE DEHYDROGENASE 1"/>
    <property type="match status" value="1"/>
</dbReference>
<dbReference type="PANTHER" id="PTHR42938:SF22">
    <property type="entry name" value="D-3-PHOSPHOGLYCERATE DEHYDROGENASE"/>
    <property type="match status" value="1"/>
</dbReference>
<evidence type="ECO:0000259" key="5">
    <source>
        <dbReference type="Pfam" id="PF02826"/>
    </source>
</evidence>
<dbReference type="PROSITE" id="PS00670">
    <property type="entry name" value="D_2_HYDROXYACID_DH_2"/>
    <property type="match status" value="1"/>
</dbReference>
<gene>
    <name evidence="7" type="ORF">BN9_093450</name>
</gene>
<evidence type="ECO:0000313" key="8">
    <source>
        <dbReference type="Proteomes" id="UP000053237"/>
    </source>
</evidence>
<evidence type="ECO:0000256" key="1">
    <source>
        <dbReference type="ARBA" id="ARBA00021582"/>
    </source>
</evidence>
<reference evidence="7 8" key="1">
    <citation type="submission" date="2012-05" db="EMBL/GenBank/DDBJ databases">
        <title>Recombination and specialization in a pathogen metapopulation.</title>
        <authorList>
            <person name="Gardiner A."/>
            <person name="Kemen E."/>
            <person name="Schultz-Larsen T."/>
            <person name="MacLean D."/>
            <person name="Van Oosterhout C."/>
            <person name="Jones J.D.G."/>
        </authorList>
    </citation>
    <scope>NUCLEOTIDE SEQUENCE [LARGE SCALE GENOMIC DNA]</scope>
    <source>
        <strain evidence="7 8">Ac Nc2</strain>
    </source>
</reference>
<feature type="domain" description="D-3-phosphoglycerate dehydrogenase ASB" evidence="6">
    <location>
        <begin position="367"/>
        <end position="512"/>
    </location>
</feature>
<feature type="domain" description="D-isomer specific 2-hydroxyacid dehydrogenase NAD-binding" evidence="5">
    <location>
        <begin position="154"/>
        <end position="317"/>
    </location>
</feature>
<dbReference type="SUPFAM" id="SSF52283">
    <property type="entry name" value="Formate/glycerate dehydrogenase catalytic domain-like"/>
    <property type="match status" value="1"/>
</dbReference>
<dbReference type="OrthoDB" id="1621027at2759"/>
<dbReference type="SUPFAM" id="SSF143548">
    <property type="entry name" value="Serine metabolism enzymes domain"/>
    <property type="match status" value="1"/>
</dbReference>
<keyword evidence="8" id="KW-1185">Reference proteome</keyword>
<protein>
    <recommendedName>
        <fullName evidence="1">D-3-phosphoglycerate dehydrogenase</fullName>
    </recommendedName>
</protein>
<dbReference type="EMBL" id="CAIX01000213">
    <property type="protein sequence ID" value="CCI48272.1"/>
    <property type="molecule type" value="Genomic_DNA"/>
</dbReference>
<dbReference type="InterPro" id="IPR036291">
    <property type="entry name" value="NAD(P)-bd_dom_sf"/>
</dbReference>
<dbReference type="GO" id="GO:0051287">
    <property type="term" value="F:NAD binding"/>
    <property type="evidence" value="ECO:0007669"/>
    <property type="project" value="InterPro"/>
</dbReference>
<sequence length="599" mass="65837">MHKILCIDLQPSVADNSCVPELIQRGHQVDQYQSTSFDVECGPAASPVDRVEGETLQNLILDYDALLISPKTKLSRNILQRGSKAKLRMIATPSRRFDSTNVDVMEATNQDIMLLQLDEMQIEESLSVEAEKAFTLLLQLSFSVSSEHLNALDSMQKSFGQTLKKKRFGIIGLGRAGSCVAEIAKAFDLQVAAYDPNISEGKAKMLGIRYCDSLLELYKNSDIISFHAPLTGKTRSMFDDDALYHCNDGVILISVAEHTDQAGLFEAKTLVKGIKSGKISGLGIDLLQEPANTADTKTFPDGLESLAASPNVLFRSHQKPIRTAAMDHVSLAHFYRAIAENLCNAISRRGYRGVSNGIFMSWTLLPEMQPFIQLGEAIGKFVYQYLSLQIAHENSIASISAATTGGISADLSTPKARLVVQNAIMKGFLVAERNCAQHRSLEETQNHRLSLLNASFIAMSNGIDVRFVENAENVHGIQHLNNSITVNVKTKQDQQLTVTGSVFGEEPRIVCIDEYNNFPSFRPEGNLLLFRNQDSPGVVARILKELATSKINIANFGLARQDNLPLALGILTLDTPPSATIMATLRGFKDVRSLRLVQI</sequence>
<dbReference type="GO" id="GO:0004617">
    <property type="term" value="F:phosphoglycerate dehydrogenase activity"/>
    <property type="evidence" value="ECO:0007669"/>
    <property type="project" value="TreeGrafter"/>
</dbReference>
<dbReference type="GO" id="GO:0008652">
    <property type="term" value="P:amino acid biosynthetic process"/>
    <property type="evidence" value="ECO:0007669"/>
    <property type="project" value="UniProtKB-KW"/>
</dbReference>
<dbReference type="Gene3D" id="3.30.70.260">
    <property type="match status" value="1"/>
</dbReference>
<evidence type="ECO:0000256" key="2">
    <source>
        <dbReference type="ARBA" id="ARBA00022605"/>
    </source>
</evidence>
<dbReference type="STRING" id="65357.A0A024GPI7"/>
<proteinExistence type="predicted"/>
<comment type="caution">
    <text evidence="7">The sequence shown here is derived from an EMBL/GenBank/DDBJ whole genome shotgun (WGS) entry which is preliminary data.</text>
</comment>
<dbReference type="Gene3D" id="3.40.50.720">
    <property type="entry name" value="NAD(P)-binding Rossmann-like Domain"/>
    <property type="match status" value="2"/>
</dbReference>
<dbReference type="InterPro" id="IPR045865">
    <property type="entry name" value="ACT-like_dom_sf"/>
</dbReference>
<dbReference type="SUPFAM" id="SSF51735">
    <property type="entry name" value="NAD(P)-binding Rossmann-fold domains"/>
    <property type="match status" value="1"/>
</dbReference>
<name>A0A024GPI7_9STRA</name>
<keyword evidence="3" id="KW-0560">Oxidoreductase</keyword>
<dbReference type="InParanoid" id="A0A024GPI7"/>
<accession>A0A024GPI7</accession>
<dbReference type="InterPro" id="IPR045626">
    <property type="entry name" value="PGDH_ASB_dom"/>
</dbReference>
<dbReference type="InterPro" id="IPR029753">
    <property type="entry name" value="D-isomer_DH_CS"/>
</dbReference>
<dbReference type="InterPro" id="IPR006140">
    <property type="entry name" value="D-isomer_DH_NAD-bd"/>
</dbReference>
<dbReference type="SUPFAM" id="SSF55021">
    <property type="entry name" value="ACT-like"/>
    <property type="match status" value="1"/>
</dbReference>
<organism evidence="7 8">
    <name type="scientific">Albugo candida</name>
    <dbReference type="NCBI Taxonomy" id="65357"/>
    <lineage>
        <taxon>Eukaryota</taxon>
        <taxon>Sar</taxon>
        <taxon>Stramenopiles</taxon>
        <taxon>Oomycota</taxon>
        <taxon>Peronosporomycetes</taxon>
        <taxon>Albuginales</taxon>
        <taxon>Albuginaceae</taxon>
        <taxon>Albugo</taxon>
    </lineage>
</organism>
<dbReference type="Pfam" id="PF02826">
    <property type="entry name" value="2-Hacid_dh_C"/>
    <property type="match status" value="1"/>
</dbReference>
<evidence type="ECO:0000313" key="7">
    <source>
        <dbReference type="EMBL" id="CCI48272.1"/>
    </source>
</evidence>
<dbReference type="AlphaFoldDB" id="A0A024GPI7"/>
<dbReference type="Gene3D" id="3.30.1330.90">
    <property type="entry name" value="D-3-phosphoglycerate dehydrogenase, domain 3"/>
    <property type="match status" value="1"/>
</dbReference>
<dbReference type="Pfam" id="PF19304">
    <property type="entry name" value="PGDH_inter"/>
    <property type="match status" value="1"/>
</dbReference>